<comment type="caution">
    <text evidence="2">The sequence shown here is derived from an EMBL/GenBank/DDBJ whole genome shotgun (WGS) entry which is preliminary data.</text>
</comment>
<reference evidence="3" key="1">
    <citation type="journal article" date="2019" name="Int. J. Syst. Evol. Microbiol.">
        <title>The Global Catalogue of Microorganisms (GCM) 10K type strain sequencing project: providing services to taxonomists for standard genome sequencing and annotation.</title>
        <authorList>
            <consortium name="The Broad Institute Genomics Platform"/>
            <consortium name="The Broad Institute Genome Sequencing Center for Infectious Disease"/>
            <person name="Wu L."/>
            <person name="Ma J."/>
        </authorList>
    </citation>
    <scope>NUCLEOTIDE SEQUENCE [LARGE SCALE GENOMIC DNA]</scope>
    <source>
        <strain evidence="3">JCM 17919</strain>
    </source>
</reference>
<dbReference type="Proteomes" id="UP001501725">
    <property type="component" value="Unassembled WGS sequence"/>
</dbReference>
<keyword evidence="3" id="KW-1185">Reference proteome</keyword>
<name>A0ABP8HGT7_9BACT</name>
<keyword evidence="1" id="KW-0812">Transmembrane</keyword>
<sequence>MSAITAAVVLLILRGAGAALPRTGLPAEAQRGLRNRVFGVVAGWLLLVGGLGALGVFDVPGLPPRPMIAMVLGTAGVLFASFSAGGRALLRAVPLHALVYLQAFRIAVELVLWMGYQRGIIPEAMSFEGRNWDLLIGLAALPAGYLVQRGGTTARVAHVAFNVLGLVSLGNIAIVATQHMPGQVPSGTVSMAVVGTFPFVYLPAVLVLVALAGHLLSLRQLALARRSQALAAVEIQKERALA</sequence>
<dbReference type="EMBL" id="BAABGY010000011">
    <property type="protein sequence ID" value="GAA4339034.1"/>
    <property type="molecule type" value="Genomic_DNA"/>
</dbReference>
<accession>A0ABP8HGT7</accession>
<feature type="transmembrane region" description="Helical" evidence="1">
    <location>
        <begin position="37"/>
        <end position="57"/>
    </location>
</feature>
<organism evidence="2 3">
    <name type="scientific">Flaviaesturariibacter amylovorans</name>
    <dbReference type="NCBI Taxonomy" id="1084520"/>
    <lineage>
        <taxon>Bacteria</taxon>
        <taxon>Pseudomonadati</taxon>
        <taxon>Bacteroidota</taxon>
        <taxon>Chitinophagia</taxon>
        <taxon>Chitinophagales</taxon>
        <taxon>Chitinophagaceae</taxon>
        <taxon>Flaviaestuariibacter</taxon>
    </lineage>
</organism>
<evidence type="ECO:0000313" key="3">
    <source>
        <dbReference type="Proteomes" id="UP001501725"/>
    </source>
</evidence>
<keyword evidence="1" id="KW-1133">Transmembrane helix</keyword>
<feature type="transmembrane region" description="Helical" evidence="1">
    <location>
        <begin position="95"/>
        <end position="116"/>
    </location>
</feature>
<gene>
    <name evidence="2" type="ORF">GCM10023184_35880</name>
</gene>
<keyword evidence="1" id="KW-0472">Membrane</keyword>
<feature type="transmembrane region" description="Helical" evidence="1">
    <location>
        <begin position="199"/>
        <end position="218"/>
    </location>
</feature>
<evidence type="ECO:0000256" key="1">
    <source>
        <dbReference type="SAM" id="Phobius"/>
    </source>
</evidence>
<feature type="transmembrane region" description="Helical" evidence="1">
    <location>
        <begin position="69"/>
        <end position="89"/>
    </location>
</feature>
<feature type="transmembrane region" description="Helical" evidence="1">
    <location>
        <begin position="159"/>
        <end position="179"/>
    </location>
</feature>
<evidence type="ECO:0008006" key="4">
    <source>
        <dbReference type="Google" id="ProtNLM"/>
    </source>
</evidence>
<evidence type="ECO:0000313" key="2">
    <source>
        <dbReference type="EMBL" id="GAA4339034.1"/>
    </source>
</evidence>
<protein>
    <recommendedName>
        <fullName evidence="4">MFS transporter</fullName>
    </recommendedName>
</protein>
<proteinExistence type="predicted"/>